<proteinExistence type="predicted"/>
<dbReference type="RefSeq" id="XP_060323022.1">
    <property type="nucleotide sequence ID" value="XM_060466355.1"/>
</dbReference>
<evidence type="ECO:0000313" key="1">
    <source>
        <dbReference type="EMBL" id="KAK0438713.1"/>
    </source>
</evidence>
<gene>
    <name evidence="1" type="ORF">EV420DRAFT_1207703</name>
</gene>
<comment type="caution">
    <text evidence="1">The sequence shown here is derived from an EMBL/GenBank/DDBJ whole genome shotgun (WGS) entry which is preliminary data.</text>
</comment>
<accession>A0AA39J9W1</accession>
<dbReference type="Proteomes" id="UP001175211">
    <property type="component" value="Unassembled WGS sequence"/>
</dbReference>
<dbReference type="AlphaFoldDB" id="A0AA39J9W1"/>
<dbReference type="EMBL" id="JAUEPS010000094">
    <property type="protein sequence ID" value="KAK0438713.1"/>
    <property type="molecule type" value="Genomic_DNA"/>
</dbReference>
<reference evidence="1" key="1">
    <citation type="submission" date="2023-06" db="EMBL/GenBank/DDBJ databases">
        <authorList>
            <consortium name="Lawrence Berkeley National Laboratory"/>
            <person name="Ahrendt S."/>
            <person name="Sahu N."/>
            <person name="Indic B."/>
            <person name="Wong-Bajracharya J."/>
            <person name="Merenyi Z."/>
            <person name="Ke H.-M."/>
            <person name="Monk M."/>
            <person name="Kocsube S."/>
            <person name="Drula E."/>
            <person name="Lipzen A."/>
            <person name="Balint B."/>
            <person name="Henrissat B."/>
            <person name="Andreopoulos B."/>
            <person name="Martin F.M."/>
            <person name="Harder C.B."/>
            <person name="Rigling D."/>
            <person name="Ford K.L."/>
            <person name="Foster G.D."/>
            <person name="Pangilinan J."/>
            <person name="Papanicolaou A."/>
            <person name="Barry K."/>
            <person name="LaButti K."/>
            <person name="Viragh M."/>
            <person name="Koriabine M."/>
            <person name="Yan M."/>
            <person name="Riley R."/>
            <person name="Champramary S."/>
            <person name="Plett K.L."/>
            <person name="Tsai I.J."/>
            <person name="Slot J."/>
            <person name="Sipos G."/>
            <person name="Plett J."/>
            <person name="Nagy L.G."/>
            <person name="Grigoriev I.V."/>
        </authorList>
    </citation>
    <scope>NUCLEOTIDE SEQUENCE</scope>
    <source>
        <strain evidence="1">CCBAS 213</strain>
    </source>
</reference>
<protein>
    <submittedName>
        <fullName evidence="1">Uncharacterized protein</fullName>
    </submittedName>
</protein>
<name>A0AA39J9W1_ARMTA</name>
<evidence type="ECO:0000313" key="2">
    <source>
        <dbReference type="Proteomes" id="UP001175211"/>
    </source>
</evidence>
<organism evidence="1 2">
    <name type="scientific">Armillaria tabescens</name>
    <name type="common">Ringless honey mushroom</name>
    <name type="synonym">Agaricus tabescens</name>
    <dbReference type="NCBI Taxonomy" id="1929756"/>
    <lineage>
        <taxon>Eukaryota</taxon>
        <taxon>Fungi</taxon>
        <taxon>Dikarya</taxon>
        <taxon>Basidiomycota</taxon>
        <taxon>Agaricomycotina</taxon>
        <taxon>Agaricomycetes</taxon>
        <taxon>Agaricomycetidae</taxon>
        <taxon>Agaricales</taxon>
        <taxon>Marasmiineae</taxon>
        <taxon>Physalacriaceae</taxon>
        <taxon>Desarmillaria</taxon>
    </lineage>
</organism>
<sequence>MSESLFNNIIKGCEQLAKIVEYFLGLCIMRGKANVNLWKEESTKPRWNEKTKQWESPYRLNVQKFPTQADVFTSLLEQERTIEQTGMGAHKKNPAIHCVDVGIKLQTKQRDLATAIRKGDILTEEIRLARRNLSAEIRRYRKTQLQQMPDLGDIIAARKEEDKDIKENVKVENECLFLPVRPGTFRNGDRWPEEVCRHRV</sequence>
<keyword evidence="2" id="KW-1185">Reference proteome</keyword>
<dbReference type="GeneID" id="85349903"/>